<evidence type="ECO:0000256" key="1">
    <source>
        <dbReference type="ARBA" id="ARBA00022729"/>
    </source>
</evidence>
<evidence type="ECO:0000256" key="2">
    <source>
        <dbReference type="SAM" id="Phobius"/>
    </source>
</evidence>
<feature type="domain" description="DUF4352" evidence="3">
    <location>
        <begin position="75"/>
        <end position="203"/>
    </location>
</feature>
<protein>
    <recommendedName>
        <fullName evidence="3">DUF4352 domain-containing protein</fullName>
    </recommendedName>
</protein>
<dbReference type="EMBL" id="JPMD01000011">
    <property type="protein sequence ID" value="KEZ87487.1"/>
    <property type="molecule type" value="Genomic_DNA"/>
</dbReference>
<dbReference type="eggNOG" id="ENOG502ZMA3">
    <property type="taxonomic scope" value="Bacteria"/>
</dbReference>
<keyword evidence="2" id="KW-0812">Transmembrane</keyword>
<evidence type="ECO:0000259" key="3">
    <source>
        <dbReference type="Pfam" id="PF11611"/>
    </source>
</evidence>
<evidence type="ECO:0000313" key="5">
    <source>
        <dbReference type="Proteomes" id="UP000028542"/>
    </source>
</evidence>
<dbReference type="Proteomes" id="UP000028542">
    <property type="component" value="Unassembled WGS sequence"/>
</dbReference>
<keyword evidence="5" id="KW-1185">Reference proteome</keyword>
<reference evidence="4 5" key="1">
    <citation type="submission" date="2014-07" db="EMBL/GenBank/DDBJ databases">
        <title>Draft genome of Clostridium sulfidigenes 113A isolated from sediments associated with methane hydrate from Krishna Godavari basin.</title>
        <authorList>
            <person name="Honkalas V.S."/>
            <person name="Dabir A.P."/>
            <person name="Arora P."/>
            <person name="Dhakephalkar P.K."/>
        </authorList>
    </citation>
    <scope>NUCLEOTIDE SEQUENCE [LARGE SCALE GENOMIC DNA]</scope>
    <source>
        <strain evidence="4 5">113A</strain>
    </source>
</reference>
<dbReference type="AlphaFoldDB" id="A0A084JEV3"/>
<keyword evidence="2" id="KW-1133">Transmembrane helix</keyword>
<dbReference type="Pfam" id="PF11611">
    <property type="entry name" value="DUF4352"/>
    <property type="match status" value="1"/>
</dbReference>
<comment type="caution">
    <text evidence="4">The sequence shown here is derived from an EMBL/GenBank/DDBJ whole genome shotgun (WGS) entry which is preliminary data.</text>
</comment>
<gene>
    <name evidence="4" type="ORF">IO99_05245</name>
</gene>
<name>A0A084JEV3_9CLOT</name>
<dbReference type="RefSeq" id="WP_035131011.1">
    <property type="nucleotide sequence ID" value="NZ_JPMD01000011.1"/>
</dbReference>
<feature type="transmembrane region" description="Helical" evidence="2">
    <location>
        <begin position="7"/>
        <end position="26"/>
    </location>
</feature>
<dbReference type="InterPro" id="IPR029051">
    <property type="entry name" value="DUF4352"/>
</dbReference>
<organism evidence="4 5">
    <name type="scientific">Clostridium sulfidigenes</name>
    <dbReference type="NCBI Taxonomy" id="318464"/>
    <lineage>
        <taxon>Bacteria</taxon>
        <taxon>Bacillati</taxon>
        <taxon>Bacillota</taxon>
        <taxon>Clostridia</taxon>
        <taxon>Eubacteriales</taxon>
        <taxon>Clostridiaceae</taxon>
        <taxon>Clostridium</taxon>
    </lineage>
</organism>
<keyword evidence="2" id="KW-0472">Membrane</keyword>
<dbReference type="STRING" id="318464.IO99_05245"/>
<keyword evidence="1" id="KW-0732">Signal</keyword>
<dbReference type="InterPro" id="IPR029050">
    <property type="entry name" value="Immunoprotect_excell_Ig-like"/>
</dbReference>
<evidence type="ECO:0000313" key="4">
    <source>
        <dbReference type="EMBL" id="KEZ87487.1"/>
    </source>
</evidence>
<proteinExistence type="predicted"/>
<sequence length="228" mass="26623">MNRKTKQGIVIASMIIMVVIIGVSVFKNDELFPKSNLWSNKKETKEGIETKENAEIKAEESLAAANEFEADKIFEMGEDVLTVDLTFKVNSVEKTKEKKQFPNPPDCDEFVTDEKGNLINNMSYVIVNVTIKNNRETERMFPLNSCCLDVIDDKNEIYNYECWMSSKLEDFDKKDYFEYNFQPQEEYTCDLVYIVEDEKLQYNNQIFDINISGVVGYDDDSRYIKIKY</sequence>
<dbReference type="Gene3D" id="2.60.40.1240">
    <property type="match status" value="1"/>
</dbReference>
<accession>A0A084JEV3</accession>